<dbReference type="PANTHER" id="PTHR18034">
    <property type="entry name" value="CELL CYCLE CONTROL PROTEIN CWF22-RELATED"/>
    <property type="match status" value="1"/>
</dbReference>
<dbReference type="Pfam" id="PF02847">
    <property type="entry name" value="MA3"/>
    <property type="match status" value="1"/>
</dbReference>
<keyword evidence="8" id="KW-1185">Reference proteome</keyword>
<dbReference type="Proteomes" id="UP000316621">
    <property type="component" value="Chromosome 7"/>
</dbReference>
<dbReference type="AlphaFoldDB" id="A0A4Y7KGH4"/>
<accession>A0A4Y7KGH4</accession>
<keyword evidence="3" id="KW-0810">Translation regulation</keyword>
<dbReference type="GO" id="GO:0003723">
    <property type="term" value="F:RNA binding"/>
    <property type="evidence" value="ECO:0007669"/>
    <property type="project" value="TreeGrafter"/>
</dbReference>
<dbReference type="InterPro" id="IPR003891">
    <property type="entry name" value="Initiation_fac_eIF4g_MI"/>
</dbReference>
<evidence type="ECO:0000259" key="6">
    <source>
        <dbReference type="PROSITE" id="PS51366"/>
    </source>
</evidence>
<name>A0A4Y7KGH4_PAPSO</name>
<dbReference type="EMBL" id="CM010721">
    <property type="protein sequence ID" value="RZC71059.1"/>
    <property type="molecule type" value="Genomic_DNA"/>
</dbReference>
<dbReference type="PROSITE" id="PS51366">
    <property type="entry name" value="MI"/>
    <property type="match status" value="1"/>
</dbReference>
<keyword evidence="4" id="KW-0508">mRNA splicing</keyword>
<gene>
    <name evidence="7" type="ORF">C5167_034262</name>
</gene>
<dbReference type="SMART" id="SM00544">
    <property type="entry name" value="MA3"/>
    <property type="match status" value="1"/>
</dbReference>
<dbReference type="Gramene" id="RZC71059">
    <property type="protein sequence ID" value="RZC71059"/>
    <property type="gene ID" value="C5167_034262"/>
</dbReference>
<evidence type="ECO:0000313" key="7">
    <source>
        <dbReference type="EMBL" id="RZC71059.1"/>
    </source>
</evidence>
<keyword evidence="2" id="KW-0507">mRNA processing</keyword>
<sequence>MYLTIMCSADFEEAGHKLLKIKLEPGQEMELCIMLLECCSQGRICLWYYGLLGQRFCLINRIHQENFEKCYALARFVLYLLDRGGYYFVFTYLHKNSIPGVGWAPWFTEPNMQDSFRSIFSRDNSKNTRFFINFFTSIGLGGITENLRAYLKNMPRLIMQQREQVSESEGEYGSSSDSR</sequence>
<evidence type="ECO:0000256" key="5">
    <source>
        <dbReference type="ARBA" id="ARBA00023242"/>
    </source>
</evidence>
<evidence type="ECO:0000256" key="1">
    <source>
        <dbReference type="ARBA" id="ARBA00004123"/>
    </source>
</evidence>
<evidence type="ECO:0000256" key="2">
    <source>
        <dbReference type="ARBA" id="ARBA00022664"/>
    </source>
</evidence>
<organism evidence="7 8">
    <name type="scientific">Papaver somniferum</name>
    <name type="common">Opium poppy</name>
    <dbReference type="NCBI Taxonomy" id="3469"/>
    <lineage>
        <taxon>Eukaryota</taxon>
        <taxon>Viridiplantae</taxon>
        <taxon>Streptophyta</taxon>
        <taxon>Embryophyta</taxon>
        <taxon>Tracheophyta</taxon>
        <taxon>Spermatophyta</taxon>
        <taxon>Magnoliopsida</taxon>
        <taxon>Ranunculales</taxon>
        <taxon>Papaveraceae</taxon>
        <taxon>Papaveroideae</taxon>
        <taxon>Papaver</taxon>
    </lineage>
</organism>
<dbReference type="InterPro" id="IPR050781">
    <property type="entry name" value="CWC22_splicing_factor"/>
</dbReference>
<feature type="domain" description="MI" evidence="6">
    <location>
        <begin position="1"/>
        <end position="122"/>
    </location>
</feature>
<dbReference type="PANTHER" id="PTHR18034:SF3">
    <property type="entry name" value="PRE-MRNA-SPLICING FACTOR CWC22 HOMOLOG"/>
    <property type="match status" value="1"/>
</dbReference>
<protein>
    <recommendedName>
        <fullName evidence="6">MI domain-containing protein</fullName>
    </recommendedName>
</protein>
<dbReference type="GO" id="GO:0006417">
    <property type="term" value="P:regulation of translation"/>
    <property type="evidence" value="ECO:0007669"/>
    <property type="project" value="UniProtKB-KW"/>
</dbReference>
<dbReference type="GO" id="GO:0000398">
    <property type="term" value="P:mRNA splicing, via spliceosome"/>
    <property type="evidence" value="ECO:0007669"/>
    <property type="project" value="TreeGrafter"/>
</dbReference>
<proteinExistence type="predicted"/>
<evidence type="ECO:0000313" key="8">
    <source>
        <dbReference type="Proteomes" id="UP000316621"/>
    </source>
</evidence>
<dbReference type="OMA" id="ECCSHER"/>
<evidence type="ECO:0000256" key="4">
    <source>
        <dbReference type="ARBA" id="ARBA00023187"/>
    </source>
</evidence>
<dbReference type="GO" id="GO:0071013">
    <property type="term" value="C:catalytic step 2 spliceosome"/>
    <property type="evidence" value="ECO:0007669"/>
    <property type="project" value="TreeGrafter"/>
</dbReference>
<comment type="subcellular location">
    <subcellularLocation>
        <location evidence="1">Nucleus</location>
    </subcellularLocation>
</comment>
<keyword evidence="5" id="KW-0539">Nucleus</keyword>
<evidence type="ECO:0000256" key="3">
    <source>
        <dbReference type="ARBA" id="ARBA00022845"/>
    </source>
</evidence>
<dbReference type="STRING" id="3469.A0A4Y7KGH4"/>
<reference evidence="7 8" key="1">
    <citation type="journal article" date="2018" name="Science">
        <title>The opium poppy genome and morphinan production.</title>
        <authorList>
            <person name="Guo L."/>
            <person name="Winzer T."/>
            <person name="Yang X."/>
            <person name="Li Y."/>
            <person name="Ning Z."/>
            <person name="He Z."/>
            <person name="Teodor R."/>
            <person name="Lu Y."/>
            <person name="Bowser T.A."/>
            <person name="Graham I.A."/>
            <person name="Ye K."/>
        </authorList>
    </citation>
    <scope>NUCLEOTIDE SEQUENCE [LARGE SCALE GENOMIC DNA]</scope>
    <source>
        <strain evidence="8">cv. HN1</strain>
        <tissue evidence="7">Leaves</tissue>
    </source>
</reference>